<comment type="similarity">
    <text evidence="7">Belongs to the UvrC family.</text>
</comment>
<evidence type="ECO:0000313" key="11">
    <source>
        <dbReference type="EMBL" id="QDO98132.1"/>
    </source>
</evidence>
<evidence type="ECO:0000256" key="6">
    <source>
        <dbReference type="ARBA" id="ARBA00023236"/>
    </source>
</evidence>
<dbReference type="Gene3D" id="1.10.150.20">
    <property type="entry name" value="5' to 3' exonuclease, C-terminal subdomain"/>
    <property type="match status" value="1"/>
</dbReference>
<dbReference type="PROSITE" id="PS50164">
    <property type="entry name" value="GIY_YIG"/>
    <property type="match status" value="1"/>
</dbReference>
<dbReference type="InterPro" id="IPR010994">
    <property type="entry name" value="RuvA_2-like"/>
</dbReference>
<feature type="domain" description="UvrC family homology region profile" evidence="10">
    <location>
        <begin position="273"/>
        <end position="504"/>
    </location>
</feature>
<dbReference type="SUPFAM" id="SSF47781">
    <property type="entry name" value="RuvA domain 2-like"/>
    <property type="match status" value="1"/>
</dbReference>
<dbReference type="InterPro" id="IPR050066">
    <property type="entry name" value="UvrABC_protein_C"/>
</dbReference>
<evidence type="ECO:0000313" key="12">
    <source>
        <dbReference type="Proteomes" id="UP000317496"/>
    </source>
</evidence>
<dbReference type="NCBIfam" id="TIGR00194">
    <property type="entry name" value="uvrC"/>
    <property type="match status" value="1"/>
</dbReference>
<dbReference type="GO" id="GO:0005737">
    <property type="term" value="C:cytoplasm"/>
    <property type="evidence" value="ECO:0007669"/>
    <property type="project" value="UniProtKB-SubCell"/>
</dbReference>
<dbReference type="CDD" id="cd10434">
    <property type="entry name" value="GIY-YIG_UvrC_Cho"/>
    <property type="match status" value="1"/>
</dbReference>
<evidence type="ECO:0000259" key="8">
    <source>
        <dbReference type="PROSITE" id="PS50151"/>
    </source>
</evidence>
<dbReference type="Pfam" id="PF01541">
    <property type="entry name" value="GIY-YIG"/>
    <property type="match status" value="1"/>
</dbReference>
<dbReference type="PANTHER" id="PTHR30562:SF1">
    <property type="entry name" value="UVRABC SYSTEM PROTEIN C"/>
    <property type="match status" value="1"/>
</dbReference>
<dbReference type="SMART" id="SM00278">
    <property type="entry name" value="HhH1"/>
    <property type="match status" value="2"/>
</dbReference>
<name>A0A516H2X6_9PROT</name>
<evidence type="ECO:0000256" key="5">
    <source>
        <dbReference type="ARBA" id="ARBA00023204"/>
    </source>
</evidence>
<dbReference type="FunFam" id="3.30.420.340:FF:000001">
    <property type="entry name" value="UvrABC system protein C"/>
    <property type="match status" value="1"/>
</dbReference>
<dbReference type="KEGG" id="fer:FNB15_13000"/>
<dbReference type="Gene3D" id="4.10.860.10">
    <property type="entry name" value="UVR domain"/>
    <property type="match status" value="1"/>
</dbReference>
<dbReference type="GO" id="GO:0009432">
    <property type="term" value="P:SOS response"/>
    <property type="evidence" value="ECO:0007669"/>
    <property type="project" value="UniProtKB-UniRule"/>
</dbReference>
<dbReference type="Gene3D" id="3.30.420.340">
    <property type="entry name" value="UvrC, RNAse H endonuclease domain"/>
    <property type="match status" value="1"/>
</dbReference>
<dbReference type="Pfam" id="PF08459">
    <property type="entry name" value="UvrC_RNaseH_dom"/>
    <property type="match status" value="1"/>
</dbReference>
<dbReference type="InterPro" id="IPR047296">
    <property type="entry name" value="GIY-YIG_UvrC_Cho"/>
</dbReference>
<feature type="domain" description="GIY-YIG" evidence="9">
    <location>
        <begin position="34"/>
        <end position="112"/>
    </location>
</feature>
<keyword evidence="12" id="KW-1185">Reference proteome</keyword>
<dbReference type="OrthoDB" id="9804933at2"/>
<dbReference type="InterPro" id="IPR001943">
    <property type="entry name" value="UVR_dom"/>
</dbReference>
<dbReference type="SUPFAM" id="SSF82771">
    <property type="entry name" value="GIY-YIG endonuclease"/>
    <property type="match status" value="1"/>
</dbReference>
<organism evidence="11 12">
    <name type="scientific">Ferrovibrio terrae</name>
    <dbReference type="NCBI Taxonomy" id="2594003"/>
    <lineage>
        <taxon>Bacteria</taxon>
        <taxon>Pseudomonadati</taxon>
        <taxon>Pseudomonadota</taxon>
        <taxon>Alphaproteobacteria</taxon>
        <taxon>Rhodospirillales</taxon>
        <taxon>Rhodospirillaceae</taxon>
        <taxon>Ferrovibrio</taxon>
    </lineage>
</organism>
<dbReference type="Pfam" id="PF02151">
    <property type="entry name" value="UVR"/>
    <property type="match status" value="1"/>
</dbReference>
<dbReference type="GO" id="GO:0009381">
    <property type="term" value="F:excinuclease ABC activity"/>
    <property type="evidence" value="ECO:0007669"/>
    <property type="project" value="UniProtKB-UniRule"/>
</dbReference>
<reference evidence="11 12" key="1">
    <citation type="submission" date="2019-07" db="EMBL/GenBank/DDBJ databases">
        <title>Genome sequencing for Ferrovibrio sp. K5.</title>
        <authorList>
            <person name="Park S.-J."/>
        </authorList>
    </citation>
    <scope>NUCLEOTIDE SEQUENCE [LARGE SCALE GENOMIC DNA]</scope>
    <source>
        <strain evidence="11 12">K5</strain>
    </source>
</reference>
<dbReference type="HAMAP" id="MF_00203">
    <property type="entry name" value="UvrC"/>
    <property type="match status" value="1"/>
</dbReference>
<dbReference type="FunFam" id="3.40.1440.10:FF:000001">
    <property type="entry name" value="UvrABC system protein C"/>
    <property type="match status" value="1"/>
</dbReference>
<dbReference type="InterPro" id="IPR035901">
    <property type="entry name" value="GIY-YIG_endonuc_sf"/>
</dbReference>
<comment type="subcellular location">
    <subcellularLocation>
        <location evidence="7">Cytoplasm</location>
    </subcellularLocation>
</comment>
<keyword evidence="4 7" id="KW-0267">Excision nuclease</keyword>
<dbReference type="Pfam" id="PF22920">
    <property type="entry name" value="UvrC_RNaseH"/>
    <property type="match status" value="1"/>
</dbReference>
<evidence type="ECO:0000259" key="9">
    <source>
        <dbReference type="PROSITE" id="PS50164"/>
    </source>
</evidence>
<evidence type="ECO:0000256" key="1">
    <source>
        <dbReference type="ARBA" id="ARBA00022490"/>
    </source>
</evidence>
<dbReference type="GO" id="GO:0003677">
    <property type="term" value="F:DNA binding"/>
    <property type="evidence" value="ECO:0007669"/>
    <property type="project" value="UniProtKB-UniRule"/>
</dbReference>
<comment type="function">
    <text evidence="7">The UvrABC repair system catalyzes the recognition and processing of DNA lesions. UvrC both incises the 5' and 3' sides of the lesion. The N-terminal half is responsible for the 3' incision and the C-terminal half is responsible for the 5' incision.</text>
</comment>
<dbReference type="SMART" id="SM00465">
    <property type="entry name" value="GIYc"/>
    <property type="match status" value="1"/>
</dbReference>
<dbReference type="Proteomes" id="UP000317496">
    <property type="component" value="Chromosome"/>
</dbReference>
<dbReference type="AlphaFoldDB" id="A0A516H2X6"/>
<dbReference type="Pfam" id="PF14520">
    <property type="entry name" value="HHH_5"/>
    <property type="match status" value="1"/>
</dbReference>
<feature type="domain" description="UVR" evidence="8">
    <location>
        <begin position="222"/>
        <end position="257"/>
    </location>
</feature>
<keyword evidence="3 7" id="KW-0228">DNA excision</keyword>
<protein>
    <recommendedName>
        <fullName evidence="7">UvrABC system protein C</fullName>
        <shortName evidence="7">Protein UvrC</shortName>
    </recommendedName>
    <alternativeName>
        <fullName evidence="7">Excinuclease ABC subunit C</fullName>
    </alternativeName>
</protein>
<accession>A0A516H2X6</accession>
<dbReference type="GO" id="GO:0009380">
    <property type="term" value="C:excinuclease repair complex"/>
    <property type="evidence" value="ECO:0007669"/>
    <property type="project" value="InterPro"/>
</dbReference>
<keyword evidence="1 7" id="KW-0963">Cytoplasm</keyword>
<comment type="subunit">
    <text evidence="7">Interacts with UvrB in an incision complex.</text>
</comment>
<sequence>MRMSEDPTAEPQPGLLPAEIGAAVIQRHLATLPMGPGVYRMLDARGDVLYIGKARSLRKRVTSYTKLQGLTIRIQRMVRQVCSVEVTTTHTEAEALLLEANLVKQVQPPFNVLLKDDKSFPYILVAHDHPYPAITKHRGARDVPGDYFGPFASTGAVHVTLNAMSRAFPLRSCSDSEFAGRSRPCLQYQIKRCTAPCVGRISETDYMKVVDDARGFLSGKNRQVLDIWQGRMQQAADQRDYETAAELRDRIRALAHITQKQDINLSDIENADVIAVHDEGGLVCVQIFFFRAGQNFGNRSYFPAHTRDVEISEVLDAFIGQFYAQREAPRLILLSNPVENADLIEEALSNHSGHKVELHVPQRGTKRDLVDYAVTNARDALRRRLAEAASQQQLLQGVAELFGLDAPPQRIEVYDNSHIMGRHAVGGMIVAGPEGLRKNAYRKFNIKGEDLVPGDDYGMMREVLTRRFQRLLKEDAEDENAADWPDLLLIDGGKGQLAAVLQVMQELGVEDVPVVGIAKGPERNAGREQFFLPGREPFMLEPRHPVLFFLQRLRDEAHRFAIGTHRTKRAKDQIRSPLDEIAGIGAARKKALLLHFGSAKAVSRAGLADLEAVPGISEAVAKKIYDHFHGG</sequence>
<dbReference type="NCBIfam" id="NF001824">
    <property type="entry name" value="PRK00558.1-5"/>
    <property type="match status" value="1"/>
</dbReference>
<keyword evidence="2 7" id="KW-0227">DNA damage</keyword>
<dbReference type="InterPro" id="IPR004791">
    <property type="entry name" value="UvrC"/>
</dbReference>
<dbReference type="EMBL" id="CP041636">
    <property type="protein sequence ID" value="QDO98132.1"/>
    <property type="molecule type" value="Genomic_DNA"/>
</dbReference>
<evidence type="ECO:0000256" key="3">
    <source>
        <dbReference type="ARBA" id="ARBA00022769"/>
    </source>
</evidence>
<dbReference type="PROSITE" id="PS50151">
    <property type="entry name" value="UVR"/>
    <property type="match status" value="1"/>
</dbReference>
<dbReference type="InterPro" id="IPR036876">
    <property type="entry name" value="UVR_dom_sf"/>
</dbReference>
<dbReference type="PANTHER" id="PTHR30562">
    <property type="entry name" value="UVRC/OXIDOREDUCTASE"/>
    <property type="match status" value="1"/>
</dbReference>
<dbReference type="InterPro" id="IPR000305">
    <property type="entry name" value="GIY-YIG_endonuc"/>
</dbReference>
<keyword evidence="5 7" id="KW-0234">DNA repair</keyword>
<evidence type="ECO:0000256" key="4">
    <source>
        <dbReference type="ARBA" id="ARBA00022881"/>
    </source>
</evidence>
<evidence type="ECO:0000259" key="10">
    <source>
        <dbReference type="PROSITE" id="PS50165"/>
    </source>
</evidence>
<dbReference type="GO" id="GO:0006289">
    <property type="term" value="P:nucleotide-excision repair"/>
    <property type="evidence" value="ECO:0007669"/>
    <property type="project" value="UniProtKB-UniRule"/>
</dbReference>
<dbReference type="PROSITE" id="PS50165">
    <property type="entry name" value="UVRC"/>
    <property type="match status" value="1"/>
</dbReference>
<gene>
    <name evidence="7 11" type="primary">uvrC</name>
    <name evidence="11" type="ORF">FNB15_13000</name>
</gene>
<dbReference type="InterPro" id="IPR038476">
    <property type="entry name" value="UvrC_RNase_H_dom_sf"/>
</dbReference>
<dbReference type="SUPFAM" id="SSF46600">
    <property type="entry name" value="C-terminal UvrC-binding domain of UvrB"/>
    <property type="match status" value="1"/>
</dbReference>
<evidence type="ECO:0000256" key="2">
    <source>
        <dbReference type="ARBA" id="ARBA00022763"/>
    </source>
</evidence>
<evidence type="ECO:0000256" key="7">
    <source>
        <dbReference type="HAMAP-Rule" id="MF_00203"/>
    </source>
</evidence>
<keyword evidence="6 7" id="KW-0742">SOS response</keyword>
<dbReference type="InterPro" id="IPR003583">
    <property type="entry name" value="Hlx-hairpin-Hlx_DNA-bd_motif"/>
</dbReference>
<proteinExistence type="inferred from homology"/>
<dbReference type="Gene3D" id="3.40.1440.10">
    <property type="entry name" value="GIY-YIG endonuclease"/>
    <property type="match status" value="1"/>
</dbReference>
<dbReference type="InterPro" id="IPR001162">
    <property type="entry name" value="UvrC_RNase_H_dom"/>
</dbReference>